<organism evidence="2 3">
    <name type="scientific">Larkinella bovis</name>
    <dbReference type="NCBI Taxonomy" id="683041"/>
    <lineage>
        <taxon>Bacteria</taxon>
        <taxon>Pseudomonadati</taxon>
        <taxon>Bacteroidota</taxon>
        <taxon>Cytophagia</taxon>
        <taxon>Cytophagales</taxon>
        <taxon>Spirosomataceae</taxon>
        <taxon>Larkinella</taxon>
    </lineage>
</organism>
<dbReference type="EMBL" id="JBHSMA010000002">
    <property type="protein sequence ID" value="MFC5409578.1"/>
    <property type="molecule type" value="Genomic_DNA"/>
</dbReference>
<dbReference type="PANTHER" id="PTHR31435:SF10">
    <property type="entry name" value="BSR4717 PROTEIN"/>
    <property type="match status" value="1"/>
</dbReference>
<keyword evidence="2" id="KW-0012">Acyltransferase</keyword>
<evidence type="ECO:0000259" key="1">
    <source>
        <dbReference type="PROSITE" id="PS51729"/>
    </source>
</evidence>
<dbReference type="SUPFAM" id="SSF55729">
    <property type="entry name" value="Acyl-CoA N-acyltransferases (Nat)"/>
    <property type="match status" value="1"/>
</dbReference>
<gene>
    <name evidence="2" type="ORF">ACFPMF_09685</name>
</gene>
<comment type="caution">
    <text evidence="2">The sequence shown here is derived from an EMBL/GenBank/DDBJ whole genome shotgun (WGS) entry which is preliminary data.</text>
</comment>
<dbReference type="GO" id="GO:0016746">
    <property type="term" value="F:acyltransferase activity"/>
    <property type="evidence" value="ECO:0007669"/>
    <property type="project" value="UniProtKB-KW"/>
</dbReference>
<dbReference type="InterPro" id="IPR016181">
    <property type="entry name" value="Acyl_CoA_acyltransferase"/>
</dbReference>
<dbReference type="InterPro" id="IPR031165">
    <property type="entry name" value="GNAT_YJDJ"/>
</dbReference>
<dbReference type="Pfam" id="PF14542">
    <property type="entry name" value="Acetyltransf_CG"/>
    <property type="match status" value="1"/>
</dbReference>
<dbReference type="Gene3D" id="3.40.630.30">
    <property type="match status" value="1"/>
</dbReference>
<feature type="domain" description="N-acetyltransferase" evidence="1">
    <location>
        <begin position="8"/>
        <end position="95"/>
    </location>
</feature>
<proteinExistence type="predicted"/>
<dbReference type="Proteomes" id="UP001596106">
    <property type="component" value="Unassembled WGS sequence"/>
</dbReference>
<keyword evidence="2" id="KW-0808">Transferase</keyword>
<sequence>MENIQFKTLGKGLSAFVIQEGEEKIGEMVVGLSDQYLTAYHTEVVPQKEGKGLAGQLLAAMVDYARQHQLKVIPLCPYVNAQFRRHPDLYEDIWEKERSEPD</sequence>
<name>A0ABW0IAL7_9BACT</name>
<evidence type="ECO:0000313" key="2">
    <source>
        <dbReference type="EMBL" id="MFC5409578.1"/>
    </source>
</evidence>
<dbReference type="InterPro" id="IPR045057">
    <property type="entry name" value="Gcn5-rel_NAT"/>
</dbReference>
<dbReference type="PANTHER" id="PTHR31435">
    <property type="entry name" value="PROTEIN NATD1"/>
    <property type="match status" value="1"/>
</dbReference>
<keyword evidence="3" id="KW-1185">Reference proteome</keyword>
<reference evidence="3" key="1">
    <citation type="journal article" date="2019" name="Int. J. Syst. Evol. Microbiol.">
        <title>The Global Catalogue of Microorganisms (GCM) 10K type strain sequencing project: providing services to taxonomists for standard genome sequencing and annotation.</title>
        <authorList>
            <consortium name="The Broad Institute Genomics Platform"/>
            <consortium name="The Broad Institute Genome Sequencing Center for Infectious Disease"/>
            <person name="Wu L."/>
            <person name="Ma J."/>
        </authorList>
    </citation>
    <scope>NUCLEOTIDE SEQUENCE [LARGE SCALE GENOMIC DNA]</scope>
    <source>
        <strain evidence="3">CCUG 55250</strain>
    </source>
</reference>
<accession>A0ABW0IAL7</accession>
<dbReference type="EC" id="2.3.1.-" evidence="2"/>
<dbReference type="PROSITE" id="PS51729">
    <property type="entry name" value="GNAT_YJDJ"/>
    <property type="match status" value="1"/>
</dbReference>
<dbReference type="CDD" id="cd04301">
    <property type="entry name" value="NAT_SF"/>
    <property type="match status" value="1"/>
</dbReference>
<protein>
    <submittedName>
        <fullName evidence="2">GNAT family N-acetyltransferase</fullName>
        <ecNumber evidence="2">2.3.1.-</ecNumber>
    </submittedName>
</protein>
<dbReference type="RefSeq" id="WP_379843753.1">
    <property type="nucleotide sequence ID" value="NZ_JBHSMA010000002.1"/>
</dbReference>
<evidence type="ECO:0000313" key="3">
    <source>
        <dbReference type="Proteomes" id="UP001596106"/>
    </source>
</evidence>